<gene>
    <name evidence="1" type="ORF">J0X13_14650</name>
</gene>
<organism evidence="1 2">
    <name type="scientific">[Muricauda] lutisoli</name>
    <dbReference type="NCBI Taxonomy" id="2816035"/>
    <lineage>
        <taxon>Bacteria</taxon>
        <taxon>Pseudomonadati</taxon>
        <taxon>Bacteroidota</taxon>
        <taxon>Flavobacteriia</taxon>
        <taxon>Flavobacteriales</taxon>
        <taxon>Flavobacteriaceae</taxon>
        <taxon>Allomuricauda</taxon>
    </lineage>
</organism>
<dbReference type="EMBL" id="JAFLND010000004">
    <property type="protein sequence ID" value="MBO0331797.1"/>
    <property type="molecule type" value="Genomic_DNA"/>
</dbReference>
<name>A0ABS3F1E1_9FLAO</name>
<keyword evidence="2" id="KW-1185">Reference proteome</keyword>
<dbReference type="RefSeq" id="WP_207072137.1">
    <property type="nucleotide sequence ID" value="NZ_JAFLND010000004.1"/>
</dbReference>
<comment type="caution">
    <text evidence="1">The sequence shown here is derived from an EMBL/GenBank/DDBJ whole genome shotgun (WGS) entry which is preliminary data.</text>
</comment>
<evidence type="ECO:0008006" key="3">
    <source>
        <dbReference type="Google" id="ProtNLM"/>
    </source>
</evidence>
<evidence type="ECO:0000313" key="2">
    <source>
        <dbReference type="Proteomes" id="UP000664163"/>
    </source>
</evidence>
<proteinExistence type="predicted"/>
<dbReference type="Proteomes" id="UP000664163">
    <property type="component" value="Unassembled WGS sequence"/>
</dbReference>
<reference evidence="1 2" key="1">
    <citation type="submission" date="2021-03" db="EMBL/GenBank/DDBJ databases">
        <title>Muricauda sp. CAU 1631 isolated from Incheon.</title>
        <authorList>
            <person name="Kim W."/>
        </authorList>
    </citation>
    <scope>NUCLEOTIDE SEQUENCE [LARGE SCALE GENOMIC DNA]</scope>
    <source>
        <strain evidence="1 2">CAU 1631</strain>
    </source>
</reference>
<evidence type="ECO:0000313" key="1">
    <source>
        <dbReference type="EMBL" id="MBO0331797.1"/>
    </source>
</evidence>
<accession>A0ABS3F1E1</accession>
<sequence>MICEHLQPIEKIIQEKKIKEKYRGQAWSNNCREWVYYNCFIDAVSLSQRLDLDECVEIHKHLGTHDGSEYGFYCNEHHDGIMGYPPEMMKDKIIVK</sequence>
<protein>
    <recommendedName>
        <fullName evidence="3">Phage protein</fullName>
    </recommendedName>
</protein>